<accession>A0ACB8DG22</accession>
<gene>
    <name evidence="1" type="ORF">HPB49_021185</name>
</gene>
<dbReference type="EMBL" id="CM023471">
    <property type="protein sequence ID" value="KAH7966995.1"/>
    <property type="molecule type" value="Genomic_DNA"/>
</dbReference>
<protein>
    <submittedName>
        <fullName evidence="1">Uncharacterized protein</fullName>
    </submittedName>
</protein>
<keyword evidence="2" id="KW-1185">Reference proteome</keyword>
<name>A0ACB8DG22_DERSI</name>
<sequence length="582" mass="65171">MIVLWCVISGGHRLSFYRMQCPRAESFNKFESPALVSLLCPIARFSDGMVALHADKPKQSAEQRGSGLLFDSRILIDTPGCIVRLNRHLFSDFAPSTHSSLPVCVGREPPVSFNLDRAFLDYARLDNTYGIHSFRDVSCHYAGLVTDSNASASDHRRRPFEKDWYNITTGMKLEAEYFKLRCLHKLDLIYSGLHLIARRRYRPTAAKVAVKPSVLVVSIGDSSRNNFERNFRDTASFLRHSLNAHELFGYSAVGTGSFSSAAALLGGMTAGEAWSRSSGSSYDALPLLWNDYKKRGHWTVYIEETPSEGAFVDPVDRGFLRKPTDYYPVAMASQMSLPDEAARSLVPEVGISNEQPSICSGYRLRSKALLDYASELIRAGDRYPFFAFINLKDSSRGGAKARALDRPLKTFLANLERQGAFAETTLILLSDIGKSHWDTGITRDGSDMPFCFVKLPPFLIERYPSVAASMSVNQHRLTTPFDVHATLKALALLPRELRLEPTHRGGSLLESIPANRTCVDASVPIEYCACVEGITRELATSQPWNAVVRSTRPRIHQQCHWFVAAPQEHVRNFRSQESRIHR</sequence>
<evidence type="ECO:0000313" key="2">
    <source>
        <dbReference type="Proteomes" id="UP000821865"/>
    </source>
</evidence>
<proteinExistence type="predicted"/>
<comment type="caution">
    <text evidence="1">The sequence shown here is derived from an EMBL/GenBank/DDBJ whole genome shotgun (WGS) entry which is preliminary data.</text>
</comment>
<dbReference type="Proteomes" id="UP000821865">
    <property type="component" value="Chromosome 2"/>
</dbReference>
<reference evidence="1" key="1">
    <citation type="submission" date="2020-05" db="EMBL/GenBank/DDBJ databases">
        <title>Large-scale comparative analyses of tick genomes elucidate their genetic diversity and vector capacities.</title>
        <authorList>
            <person name="Jia N."/>
            <person name="Wang J."/>
            <person name="Shi W."/>
            <person name="Du L."/>
            <person name="Sun Y."/>
            <person name="Zhan W."/>
            <person name="Jiang J."/>
            <person name="Wang Q."/>
            <person name="Zhang B."/>
            <person name="Ji P."/>
            <person name="Sakyi L.B."/>
            <person name="Cui X."/>
            <person name="Yuan T."/>
            <person name="Jiang B."/>
            <person name="Yang W."/>
            <person name="Lam T.T.-Y."/>
            <person name="Chang Q."/>
            <person name="Ding S."/>
            <person name="Wang X."/>
            <person name="Zhu J."/>
            <person name="Ruan X."/>
            <person name="Zhao L."/>
            <person name="Wei J."/>
            <person name="Que T."/>
            <person name="Du C."/>
            <person name="Cheng J."/>
            <person name="Dai P."/>
            <person name="Han X."/>
            <person name="Huang E."/>
            <person name="Gao Y."/>
            <person name="Liu J."/>
            <person name="Shao H."/>
            <person name="Ye R."/>
            <person name="Li L."/>
            <person name="Wei W."/>
            <person name="Wang X."/>
            <person name="Wang C."/>
            <person name="Yang T."/>
            <person name="Huo Q."/>
            <person name="Li W."/>
            <person name="Guo W."/>
            <person name="Chen H."/>
            <person name="Zhou L."/>
            <person name="Ni X."/>
            <person name="Tian J."/>
            <person name="Zhou Y."/>
            <person name="Sheng Y."/>
            <person name="Liu T."/>
            <person name="Pan Y."/>
            <person name="Xia L."/>
            <person name="Li J."/>
            <person name="Zhao F."/>
            <person name="Cao W."/>
        </authorList>
    </citation>
    <scope>NUCLEOTIDE SEQUENCE</scope>
    <source>
        <strain evidence="1">Dsil-2018</strain>
    </source>
</reference>
<organism evidence="1 2">
    <name type="scientific">Dermacentor silvarum</name>
    <name type="common">Tick</name>
    <dbReference type="NCBI Taxonomy" id="543639"/>
    <lineage>
        <taxon>Eukaryota</taxon>
        <taxon>Metazoa</taxon>
        <taxon>Ecdysozoa</taxon>
        <taxon>Arthropoda</taxon>
        <taxon>Chelicerata</taxon>
        <taxon>Arachnida</taxon>
        <taxon>Acari</taxon>
        <taxon>Parasitiformes</taxon>
        <taxon>Ixodida</taxon>
        <taxon>Ixodoidea</taxon>
        <taxon>Ixodidae</taxon>
        <taxon>Rhipicephalinae</taxon>
        <taxon>Dermacentor</taxon>
    </lineage>
</organism>
<evidence type="ECO:0000313" key="1">
    <source>
        <dbReference type="EMBL" id="KAH7966995.1"/>
    </source>
</evidence>